<keyword evidence="1" id="KW-0808">Transferase</keyword>
<dbReference type="AlphaFoldDB" id="A0A1R3G8V2"/>
<proteinExistence type="predicted"/>
<evidence type="ECO:0000313" key="2">
    <source>
        <dbReference type="Proteomes" id="UP000187203"/>
    </source>
</evidence>
<sequence length="126" mass="14415">MESKGRESPRVCRFFLVSVISRDGKSLWREIREDQGEDLRAEGSVVCLRKMREVMELCIGDDEGERVLGRVFFLLGEDERVLAEEREVSVRCRVNSGEESVIESERCGKREDDYSASRVECSVYGG</sequence>
<accession>A0A1R3G8V2</accession>
<keyword evidence="2" id="KW-1185">Reference proteome</keyword>
<organism evidence="1 2">
    <name type="scientific">Corchorus olitorius</name>
    <dbReference type="NCBI Taxonomy" id="93759"/>
    <lineage>
        <taxon>Eukaryota</taxon>
        <taxon>Viridiplantae</taxon>
        <taxon>Streptophyta</taxon>
        <taxon>Embryophyta</taxon>
        <taxon>Tracheophyta</taxon>
        <taxon>Spermatophyta</taxon>
        <taxon>Magnoliopsida</taxon>
        <taxon>eudicotyledons</taxon>
        <taxon>Gunneridae</taxon>
        <taxon>Pentapetalae</taxon>
        <taxon>rosids</taxon>
        <taxon>malvids</taxon>
        <taxon>Malvales</taxon>
        <taxon>Malvaceae</taxon>
        <taxon>Grewioideae</taxon>
        <taxon>Apeibeae</taxon>
        <taxon>Corchorus</taxon>
    </lineage>
</organism>
<name>A0A1R3G8V2_9ROSI</name>
<dbReference type="Proteomes" id="UP000187203">
    <property type="component" value="Unassembled WGS sequence"/>
</dbReference>
<dbReference type="GO" id="GO:0016301">
    <property type="term" value="F:kinase activity"/>
    <property type="evidence" value="ECO:0007669"/>
    <property type="project" value="UniProtKB-KW"/>
</dbReference>
<keyword evidence="1" id="KW-0675">Receptor</keyword>
<comment type="caution">
    <text evidence="1">The sequence shown here is derived from an EMBL/GenBank/DDBJ whole genome shotgun (WGS) entry which is preliminary data.</text>
</comment>
<keyword evidence="1" id="KW-0418">Kinase</keyword>
<evidence type="ECO:0000313" key="1">
    <source>
        <dbReference type="EMBL" id="OMO54525.1"/>
    </source>
</evidence>
<dbReference type="EMBL" id="AWUE01023233">
    <property type="protein sequence ID" value="OMO54525.1"/>
    <property type="molecule type" value="Genomic_DNA"/>
</dbReference>
<protein>
    <submittedName>
        <fullName evidence="1">Receptor-like protein kinase FERONIA-like protein</fullName>
    </submittedName>
</protein>
<reference evidence="2" key="1">
    <citation type="submission" date="2013-09" db="EMBL/GenBank/DDBJ databases">
        <title>Corchorus olitorius genome sequencing.</title>
        <authorList>
            <person name="Alam M."/>
            <person name="Haque M.S."/>
            <person name="Islam M.S."/>
            <person name="Emdad E.M."/>
            <person name="Islam M.M."/>
            <person name="Ahmed B."/>
            <person name="Halim A."/>
            <person name="Hossen Q.M.M."/>
            <person name="Hossain M.Z."/>
            <person name="Ahmed R."/>
            <person name="Khan M.M."/>
            <person name="Islam R."/>
            <person name="Rashid M.M."/>
            <person name="Khan S.A."/>
            <person name="Rahman M.S."/>
            <person name="Alam M."/>
            <person name="Yahiya A.S."/>
            <person name="Khan M.S."/>
            <person name="Azam M.S."/>
            <person name="Haque T."/>
            <person name="Lashkar M.Z.H."/>
            <person name="Akhand A.I."/>
            <person name="Morshed G."/>
            <person name="Roy S."/>
            <person name="Uddin K.S."/>
            <person name="Rabeya T."/>
            <person name="Hossain A.S."/>
            <person name="Chowdhury A."/>
            <person name="Snigdha A.R."/>
            <person name="Mortoza M.S."/>
            <person name="Matin S.A."/>
            <person name="Hoque S.M.E."/>
            <person name="Islam M.K."/>
            <person name="Roy D.K."/>
            <person name="Haider R."/>
            <person name="Moosa M.M."/>
            <person name="Elias S.M."/>
            <person name="Hasan A.M."/>
            <person name="Jahan S."/>
            <person name="Shafiuddin M."/>
            <person name="Mahmood N."/>
            <person name="Shommy N.S."/>
        </authorList>
    </citation>
    <scope>NUCLEOTIDE SEQUENCE [LARGE SCALE GENOMIC DNA]</scope>
    <source>
        <strain evidence="2">cv. O-4</strain>
    </source>
</reference>
<gene>
    <name evidence="1" type="ORF">COLO4_36436</name>
</gene>